<name>X1LTR2_9ZZZZ</name>
<dbReference type="EMBL" id="BARU01048576">
    <property type="protein sequence ID" value="GAH97493.1"/>
    <property type="molecule type" value="Genomic_DNA"/>
</dbReference>
<sequence>TEIEKNDKADQEEDDINFYLEKIYEPDLRKLLYRCYQCVRCSGVCQLSKVQEFTPSRIVELILEGFEDRVT</sequence>
<reference evidence="1" key="1">
    <citation type="journal article" date="2014" name="Front. Microbiol.">
        <title>High frequency of phylogenetically diverse reductive dehalogenase-homologous genes in deep subseafloor sedimentary metagenomes.</title>
        <authorList>
            <person name="Kawai M."/>
            <person name="Futagami T."/>
            <person name="Toyoda A."/>
            <person name="Takaki Y."/>
            <person name="Nishi S."/>
            <person name="Hori S."/>
            <person name="Arai W."/>
            <person name="Tsubouchi T."/>
            <person name="Morono Y."/>
            <person name="Uchiyama I."/>
            <person name="Ito T."/>
            <person name="Fujiyama A."/>
            <person name="Inagaki F."/>
            <person name="Takami H."/>
        </authorList>
    </citation>
    <scope>NUCLEOTIDE SEQUENCE</scope>
    <source>
        <strain evidence="1">Expedition CK06-06</strain>
    </source>
</reference>
<feature type="non-terminal residue" evidence="1">
    <location>
        <position position="1"/>
    </location>
</feature>
<evidence type="ECO:0008006" key="2">
    <source>
        <dbReference type="Google" id="ProtNLM"/>
    </source>
</evidence>
<dbReference type="AlphaFoldDB" id="X1LTR2"/>
<organism evidence="1">
    <name type="scientific">marine sediment metagenome</name>
    <dbReference type="NCBI Taxonomy" id="412755"/>
    <lineage>
        <taxon>unclassified sequences</taxon>
        <taxon>metagenomes</taxon>
        <taxon>ecological metagenomes</taxon>
    </lineage>
</organism>
<protein>
    <recommendedName>
        <fullName evidence="2">4Fe-4S ferredoxin-type domain-containing protein</fullName>
    </recommendedName>
</protein>
<evidence type="ECO:0000313" key="1">
    <source>
        <dbReference type="EMBL" id="GAH97493.1"/>
    </source>
</evidence>
<comment type="caution">
    <text evidence="1">The sequence shown here is derived from an EMBL/GenBank/DDBJ whole genome shotgun (WGS) entry which is preliminary data.</text>
</comment>
<accession>X1LTR2</accession>
<feature type="non-terminal residue" evidence="1">
    <location>
        <position position="71"/>
    </location>
</feature>
<gene>
    <name evidence="1" type="ORF">S03H2_72111</name>
</gene>
<proteinExistence type="predicted"/>